<evidence type="ECO:0000256" key="3">
    <source>
        <dbReference type="ARBA" id="ARBA00004819"/>
    </source>
</evidence>
<comment type="catalytic activity">
    <reaction evidence="1 8">
        <text>(S)-4-amino-5-oxopentanoate = 5-aminolevulinate</text>
        <dbReference type="Rhea" id="RHEA:14265"/>
        <dbReference type="ChEBI" id="CHEBI:57501"/>
        <dbReference type="ChEBI" id="CHEBI:356416"/>
        <dbReference type="EC" id="5.4.3.8"/>
    </reaction>
</comment>
<keyword evidence="6 8" id="KW-0413">Isomerase</keyword>
<dbReference type="Pfam" id="PF00202">
    <property type="entry name" value="Aminotran_3"/>
    <property type="match status" value="2"/>
</dbReference>
<dbReference type="GO" id="GO:0006782">
    <property type="term" value="P:protoporphyrinogen IX biosynthetic process"/>
    <property type="evidence" value="ECO:0007669"/>
    <property type="project" value="UniProtKB-UniRule"/>
</dbReference>
<dbReference type="GO" id="GO:0008483">
    <property type="term" value="F:transaminase activity"/>
    <property type="evidence" value="ECO:0007669"/>
    <property type="project" value="InterPro"/>
</dbReference>
<comment type="subcellular location">
    <subcellularLocation>
        <location evidence="8">Cytoplasm</location>
    </subcellularLocation>
</comment>
<evidence type="ECO:0000256" key="1">
    <source>
        <dbReference type="ARBA" id="ARBA00001579"/>
    </source>
</evidence>
<dbReference type="KEGG" id="avc:NCTC10951_02030"/>
<dbReference type="InterPro" id="IPR005814">
    <property type="entry name" value="Aminotrans_3"/>
</dbReference>
<dbReference type="UniPathway" id="UPA00251">
    <property type="reaction ID" value="UER00317"/>
</dbReference>
<evidence type="ECO:0000256" key="8">
    <source>
        <dbReference type="HAMAP-Rule" id="MF_00375"/>
    </source>
</evidence>
<dbReference type="EC" id="5.4.3.8" evidence="8"/>
<comment type="pathway">
    <text evidence="3">Porphyrin-containing compound metabolism; protoporphyrin-IX biosynthesis; 5-aminolevulinate from L-glutamyl-tRNA(Glu): step 2/2.</text>
</comment>
<comment type="similarity">
    <text evidence="4 8">Belongs to the class-III pyridoxal-phosphate-dependent aminotransferase family. HemL subfamily.</text>
</comment>
<organism evidence="10 11">
    <name type="scientific">Actinomyces viscosus</name>
    <dbReference type="NCBI Taxonomy" id="1656"/>
    <lineage>
        <taxon>Bacteria</taxon>
        <taxon>Bacillati</taxon>
        <taxon>Actinomycetota</taxon>
        <taxon>Actinomycetes</taxon>
        <taxon>Actinomycetales</taxon>
        <taxon>Actinomycetaceae</taxon>
        <taxon>Actinomyces</taxon>
    </lineage>
</organism>
<sequence length="510" mass="51530">MTQQPPPADRPASASTNTPTTPTNTSTNTALFEAARSVIPGGVDSPVRAFGSVGGTPRFIASASGAHVTDAEGRHYVDLVGSWGPALLGHAHPEVVAAVQDAAARGLSFGAPTATETLLAEEVRRRVPAAQKVRFVSTGTEATMTAVRLARGATGRDLVVKFAGCYHGHSDGLLASAGSGLATGGLPGSAGVPAAVAARTIVLPYNDVAALEACFAERGPEIAAVITEGAPANMGIVPPAPGFNAAIRRVSAEHGALMILDEVLTGFRVGPAGWWGLEAVDGWASDLPAFAAKTADADSGTVSGPAGATGVAAAPSWPGADWRERAAWVPDLVTFGKVVGGGMPLAAVGGRAEVMDLLAPGGPVYQAGTLSGNPLATAAGLATLQLADDAVYASVAERAQVIGEVVSQALTEQGVAHRVQRAGSLFSIMFGRRAAQLGVSDYAAARAQEAWRYGPFFHAFLEAGVSLPPSVFEAWFVSAAHGEAELEAIAAAAPAAARAAARAEAPAQQH</sequence>
<dbReference type="OrthoDB" id="9801052at2"/>
<dbReference type="GO" id="GO:0030170">
    <property type="term" value="F:pyridoxal phosphate binding"/>
    <property type="evidence" value="ECO:0007669"/>
    <property type="project" value="InterPro"/>
</dbReference>
<evidence type="ECO:0000256" key="9">
    <source>
        <dbReference type="SAM" id="MobiDB-lite"/>
    </source>
</evidence>
<dbReference type="AlphaFoldDB" id="A0A3S4V387"/>
<reference evidence="10 11" key="1">
    <citation type="submission" date="2018-12" db="EMBL/GenBank/DDBJ databases">
        <authorList>
            <consortium name="Pathogen Informatics"/>
        </authorList>
    </citation>
    <scope>NUCLEOTIDE SEQUENCE [LARGE SCALE GENOMIC DNA]</scope>
    <source>
        <strain evidence="10 11">NCTC10951</strain>
    </source>
</reference>
<protein>
    <recommendedName>
        <fullName evidence="8">Glutamate-1-semialdehyde 2,1-aminomutase</fullName>
        <shortName evidence="8">GSA</shortName>
        <ecNumber evidence="8">5.4.3.8</ecNumber>
    </recommendedName>
    <alternativeName>
        <fullName evidence="8">Glutamate-1-semialdehyde aminotransferase</fullName>
        <shortName evidence="8">GSA-AT</shortName>
    </alternativeName>
</protein>
<gene>
    <name evidence="8 10" type="primary">hemL</name>
    <name evidence="10" type="ORF">NCTC10951_02030</name>
</gene>
<dbReference type="Proteomes" id="UP000268658">
    <property type="component" value="Chromosome"/>
</dbReference>
<dbReference type="Gene3D" id="3.40.640.10">
    <property type="entry name" value="Type I PLP-dependent aspartate aminotransferase-like (Major domain)"/>
    <property type="match status" value="2"/>
</dbReference>
<dbReference type="PANTHER" id="PTHR43713:SF3">
    <property type="entry name" value="GLUTAMATE-1-SEMIALDEHYDE 2,1-AMINOMUTASE 1, CHLOROPLASTIC-RELATED"/>
    <property type="match status" value="1"/>
</dbReference>
<evidence type="ECO:0000256" key="7">
    <source>
        <dbReference type="ARBA" id="ARBA00023244"/>
    </source>
</evidence>
<feature type="modified residue" description="N6-(pyridoxal phosphate)lysine" evidence="8">
    <location>
        <position position="337"/>
    </location>
</feature>
<dbReference type="InterPro" id="IPR015421">
    <property type="entry name" value="PyrdxlP-dep_Trfase_major"/>
</dbReference>
<dbReference type="SUPFAM" id="SSF53383">
    <property type="entry name" value="PLP-dependent transferases"/>
    <property type="match status" value="1"/>
</dbReference>
<dbReference type="InterPro" id="IPR004639">
    <property type="entry name" value="4pyrrol_synth_GluAld_NH2Trfase"/>
</dbReference>
<dbReference type="NCBIfam" id="NF000818">
    <property type="entry name" value="PRK00062.1"/>
    <property type="match status" value="1"/>
</dbReference>
<dbReference type="EMBL" id="LR134477">
    <property type="protein sequence ID" value="VEI17124.1"/>
    <property type="molecule type" value="Genomic_DNA"/>
</dbReference>
<dbReference type="GO" id="GO:0042286">
    <property type="term" value="F:glutamate-1-semialdehyde 2,1-aminomutase activity"/>
    <property type="evidence" value="ECO:0007669"/>
    <property type="project" value="UniProtKB-UniRule"/>
</dbReference>
<keyword evidence="8" id="KW-0963">Cytoplasm</keyword>
<evidence type="ECO:0000313" key="11">
    <source>
        <dbReference type="Proteomes" id="UP000268658"/>
    </source>
</evidence>
<proteinExistence type="inferred from homology"/>
<feature type="region of interest" description="Disordered" evidence="9">
    <location>
        <begin position="1"/>
        <end position="27"/>
    </location>
</feature>
<dbReference type="CDD" id="cd00610">
    <property type="entry name" value="OAT_like"/>
    <property type="match status" value="1"/>
</dbReference>
<dbReference type="Gene3D" id="3.90.1150.10">
    <property type="entry name" value="Aspartate Aminotransferase, domain 1"/>
    <property type="match status" value="2"/>
</dbReference>
<dbReference type="HAMAP" id="MF_00375">
    <property type="entry name" value="HemL_aminotrans_3"/>
    <property type="match status" value="1"/>
</dbReference>
<evidence type="ECO:0000256" key="5">
    <source>
        <dbReference type="ARBA" id="ARBA00022898"/>
    </source>
</evidence>
<evidence type="ECO:0000256" key="2">
    <source>
        <dbReference type="ARBA" id="ARBA00001933"/>
    </source>
</evidence>
<evidence type="ECO:0000313" key="10">
    <source>
        <dbReference type="EMBL" id="VEI17124.1"/>
    </source>
</evidence>
<comment type="subunit">
    <text evidence="8">Homodimer.</text>
</comment>
<dbReference type="PANTHER" id="PTHR43713">
    <property type="entry name" value="GLUTAMATE-1-SEMIALDEHYDE 2,1-AMINOMUTASE"/>
    <property type="match status" value="1"/>
</dbReference>
<dbReference type="InterPro" id="IPR015424">
    <property type="entry name" value="PyrdxlP-dep_Trfase"/>
</dbReference>
<feature type="compositionally biased region" description="Low complexity" evidence="9">
    <location>
        <begin position="11"/>
        <end position="27"/>
    </location>
</feature>
<accession>A0A3S4V387</accession>
<dbReference type="InterPro" id="IPR015422">
    <property type="entry name" value="PyrdxlP-dep_Trfase_small"/>
</dbReference>
<keyword evidence="5 8" id="KW-0663">Pyridoxal phosphate</keyword>
<comment type="cofactor">
    <cofactor evidence="2 8">
        <name>pyridoxal 5'-phosphate</name>
        <dbReference type="ChEBI" id="CHEBI:597326"/>
    </cofactor>
</comment>
<evidence type="ECO:0000256" key="6">
    <source>
        <dbReference type="ARBA" id="ARBA00023235"/>
    </source>
</evidence>
<name>A0A3S4V387_ACTVI</name>
<dbReference type="GO" id="GO:0005737">
    <property type="term" value="C:cytoplasm"/>
    <property type="evidence" value="ECO:0007669"/>
    <property type="project" value="UniProtKB-SubCell"/>
</dbReference>
<evidence type="ECO:0000256" key="4">
    <source>
        <dbReference type="ARBA" id="ARBA00008981"/>
    </source>
</evidence>
<keyword evidence="7 8" id="KW-0627">Porphyrin biosynthesis</keyword>